<dbReference type="AlphaFoldDB" id="K6BUZ0"/>
<dbReference type="GO" id="GO:0008482">
    <property type="term" value="F:sulfite oxidase activity"/>
    <property type="evidence" value="ECO:0007669"/>
    <property type="project" value="TreeGrafter"/>
</dbReference>
<comment type="caution">
    <text evidence="7">The sequence shown here is derived from an EMBL/GenBank/DDBJ whole genome shotgun (WGS) entry which is preliminary data.</text>
</comment>
<dbReference type="GO" id="GO:0030151">
    <property type="term" value="F:molybdenum ion binding"/>
    <property type="evidence" value="ECO:0007669"/>
    <property type="project" value="InterPro"/>
</dbReference>
<dbReference type="GO" id="GO:0006790">
    <property type="term" value="P:sulfur compound metabolic process"/>
    <property type="evidence" value="ECO:0007669"/>
    <property type="project" value="TreeGrafter"/>
</dbReference>
<keyword evidence="8" id="KW-1185">Reference proteome</keyword>
<keyword evidence="4" id="KW-0560">Oxidoreductase</keyword>
<dbReference type="Gene3D" id="2.60.40.650">
    <property type="match status" value="1"/>
</dbReference>
<dbReference type="Pfam" id="PF00174">
    <property type="entry name" value="Oxidored_molyb"/>
    <property type="match status" value="1"/>
</dbReference>
<dbReference type="InterPro" id="IPR000572">
    <property type="entry name" value="OxRdtase_Mopterin-bd_dom"/>
</dbReference>
<sequence length="355" mass="40536">MNHHDRGLKTKAHLIAKSLLPENQETPIHFLEEKITPRSLTFRRNHFPYPKFPIQPFFLTITGSVKNPLIFHYSQITSMPSQTITALLECSGNKRAHFEPKVFGDQWKEGALSQGNWKGVPLSYLLSLTEVNTGAREIVFLGDDSGVKDGQHVHFQRSLPLEKALDQHVIVAWEHNQKPLSPKHGFPFRLIVPGWYGMASVKWLKTIHVINHSFSGPFQTDDYVYYPHKSEDKDSFPVTTNRVNSIIQHPLDRQILKPGKHEITGLAWTGEGVITSVEISVDNGVTWKAASLHNPTQKYQWVKWSISHVFEKNHESTVKVRAFDSTGQSQPDQAFWNRKGYGHNQVSQIKVQIEN</sequence>
<accession>K6BUZ0</accession>
<evidence type="ECO:0000313" key="7">
    <source>
        <dbReference type="EMBL" id="EKN62745.1"/>
    </source>
</evidence>
<protein>
    <submittedName>
        <fullName evidence="7">Sulfite oxidase</fullName>
    </submittedName>
</protein>
<dbReference type="SUPFAM" id="SSF81296">
    <property type="entry name" value="E set domains"/>
    <property type="match status" value="1"/>
</dbReference>
<dbReference type="SUPFAM" id="SSF56524">
    <property type="entry name" value="Oxidoreductase molybdopterin-binding domain"/>
    <property type="match status" value="1"/>
</dbReference>
<dbReference type="GO" id="GO:0020037">
    <property type="term" value="F:heme binding"/>
    <property type="evidence" value="ECO:0007669"/>
    <property type="project" value="TreeGrafter"/>
</dbReference>
<name>K6BUZ0_9BACI</name>
<dbReference type="GO" id="GO:0043546">
    <property type="term" value="F:molybdopterin cofactor binding"/>
    <property type="evidence" value="ECO:0007669"/>
    <property type="project" value="TreeGrafter"/>
</dbReference>
<dbReference type="EMBL" id="AJLS01000181">
    <property type="protein sequence ID" value="EKN62745.1"/>
    <property type="molecule type" value="Genomic_DNA"/>
</dbReference>
<evidence type="ECO:0000256" key="2">
    <source>
        <dbReference type="ARBA" id="ARBA00022505"/>
    </source>
</evidence>
<dbReference type="PRINTS" id="PR00407">
    <property type="entry name" value="EUMOPTERIN"/>
</dbReference>
<dbReference type="CDD" id="cd02110">
    <property type="entry name" value="SO_family_Moco_dimer"/>
    <property type="match status" value="1"/>
</dbReference>
<evidence type="ECO:0000313" key="8">
    <source>
        <dbReference type="Proteomes" id="UP000006316"/>
    </source>
</evidence>
<proteinExistence type="predicted"/>
<gene>
    <name evidence="7" type="ORF">BABA_25036</name>
</gene>
<evidence type="ECO:0000256" key="3">
    <source>
        <dbReference type="ARBA" id="ARBA00022723"/>
    </source>
</evidence>
<dbReference type="InterPro" id="IPR005066">
    <property type="entry name" value="MoCF_OxRdtse_dimer"/>
</dbReference>
<dbReference type="PANTHER" id="PTHR19372">
    <property type="entry name" value="SULFITE REDUCTASE"/>
    <property type="match status" value="1"/>
</dbReference>
<dbReference type="STRING" id="1117379.BABA_25036"/>
<organism evidence="7 8">
    <name type="scientific">Neobacillus bataviensis LMG 21833</name>
    <dbReference type="NCBI Taxonomy" id="1117379"/>
    <lineage>
        <taxon>Bacteria</taxon>
        <taxon>Bacillati</taxon>
        <taxon>Bacillota</taxon>
        <taxon>Bacilli</taxon>
        <taxon>Bacillales</taxon>
        <taxon>Bacillaceae</taxon>
        <taxon>Neobacillus</taxon>
    </lineage>
</organism>
<evidence type="ECO:0000256" key="4">
    <source>
        <dbReference type="ARBA" id="ARBA00023002"/>
    </source>
</evidence>
<reference evidence="7 8" key="1">
    <citation type="journal article" date="2012" name="Front. Microbiol.">
        <title>Redundancy and modularity in membrane-associated dissimilatory nitrate reduction in Bacillus.</title>
        <authorList>
            <person name="Heylen K."/>
            <person name="Keltjens J."/>
        </authorList>
    </citation>
    <scope>NUCLEOTIDE SEQUENCE [LARGE SCALE GENOMIC DNA]</scope>
    <source>
        <strain evidence="8">LMG 21833T</strain>
    </source>
</reference>
<evidence type="ECO:0000259" key="6">
    <source>
        <dbReference type="Pfam" id="PF03404"/>
    </source>
</evidence>
<dbReference type="Proteomes" id="UP000006316">
    <property type="component" value="Unassembled WGS sequence"/>
</dbReference>
<evidence type="ECO:0000256" key="1">
    <source>
        <dbReference type="ARBA" id="ARBA00001924"/>
    </source>
</evidence>
<dbReference type="eggNOG" id="COG2041">
    <property type="taxonomic scope" value="Bacteria"/>
</dbReference>
<evidence type="ECO:0000259" key="5">
    <source>
        <dbReference type="Pfam" id="PF00174"/>
    </source>
</evidence>
<keyword evidence="2" id="KW-0500">Molybdenum</keyword>
<feature type="domain" description="Moybdenum cofactor oxidoreductase dimerisation" evidence="6">
    <location>
        <begin position="242"/>
        <end position="353"/>
    </location>
</feature>
<dbReference type="PANTHER" id="PTHR19372:SF7">
    <property type="entry name" value="SULFITE OXIDASE, MITOCHONDRIAL"/>
    <property type="match status" value="1"/>
</dbReference>
<comment type="cofactor">
    <cofactor evidence="1">
        <name>Mo-molybdopterin</name>
        <dbReference type="ChEBI" id="CHEBI:71302"/>
    </cofactor>
</comment>
<feature type="domain" description="Oxidoreductase molybdopterin-binding" evidence="5">
    <location>
        <begin position="46"/>
        <end position="216"/>
    </location>
</feature>
<dbReference type="Pfam" id="PF03404">
    <property type="entry name" value="Mo-co_dimer"/>
    <property type="match status" value="1"/>
</dbReference>
<dbReference type="InterPro" id="IPR014756">
    <property type="entry name" value="Ig_E-set"/>
</dbReference>
<dbReference type="Gene3D" id="3.90.420.10">
    <property type="entry name" value="Oxidoreductase, molybdopterin-binding domain"/>
    <property type="match status" value="1"/>
</dbReference>
<dbReference type="PATRIC" id="fig|1117379.3.peg.5185"/>
<dbReference type="InterPro" id="IPR008335">
    <property type="entry name" value="Mopterin_OxRdtase_euk"/>
</dbReference>
<dbReference type="InterPro" id="IPR036374">
    <property type="entry name" value="OxRdtase_Mopterin-bd_sf"/>
</dbReference>
<keyword evidence="3" id="KW-0479">Metal-binding</keyword>